<dbReference type="EMBL" id="QVQA01000021">
    <property type="protein sequence ID" value="KAF5100523.1"/>
    <property type="molecule type" value="Genomic_DNA"/>
</dbReference>
<reference evidence="1 2" key="1">
    <citation type="journal article" date="2020" name="Front. Microbiol.">
        <title>Phenotypic and Genetic Characterization of the Cheese Ripening Yeast Geotrichum candidum.</title>
        <authorList>
            <person name="Perkins V."/>
            <person name="Vignola S."/>
            <person name="Lessard M.H."/>
            <person name="Plante P.L."/>
            <person name="Corbeil J."/>
            <person name="Dugat-Bony E."/>
            <person name="Frenette M."/>
            <person name="Labrie S."/>
        </authorList>
    </citation>
    <scope>NUCLEOTIDE SEQUENCE [LARGE SCALE GENOMIC DNA]</scope>
    <source>
        <strain evidence="1 2">LMA-1147</strain>
    </source>
</reference>
<comment type="caution">
    <text evidence="1">The sequence shown here is derived from an EMBL/GenBank/DDBJ whole genome shotgun (WGS) entry which is preliminary data.</text>
</comment>
<evidence type="ECO:0000313" key="2">
    <source>
        <dbReference type="Proteomes" id="UP000744676"/>
    </source>
</evidence>
<proteinExistence type="predicted"/>
<keyword evidence="2" id="KW-1185">Reference proteome</keyword>
<dbReference type="Proteomes" id="UP000744676">
    <property type="component" value="Unassembled WGS sequence"/>
</dbReference>
<organism evidence="1 2">
    <name type="scientific">Geotrichum galactomycetum</name>
    <dbReference type="NCBI Taxonomy" id="27317"/>
    <lineage>
        <taxon>Eukaryota</taxon>
        <taxon>Fungi</taxon>
        <taxon>Dikarya</taxon>
        <taxon>Ascomycota</taxon>
        <taxon>Saccharomycotina</taxon>
        <taxon>Dipodascomycetes</taxon>
        <taxon>Dipodascales</taxon>
        <taxon>Dipodascaceae</taxon>
        <taxon>Geotrichum</taxon>
    </lineage>
</organism>
<gene>
    <name evidence="1" type="ORF">D0Z00_001251</name>
</gene>
<name>A0ACB6V7Q0_9ASCO</name>
<accession>A0ACB6V7Q0</accession>
<sequence length="399" mass="44112">MSSRNLFKPITVGKIVPQHRLVMAPLTRFRSPNHVPTDLVAQYYKQRASAPGTLIISEATFITEAAGGYENVPGIYNPAQIAAWGKVAASIHEQNSFFFIQLWSLGRAADKNYLDRLGHKYVAPSAIPNPGVNVKYVQKKQEVEDWNKQHPEDLKPVPEEPVNPVPHALTEEEILAYIDAFVQAAKNAVAAGADGVEIHNANGYLLEQFLSESSNQRTDKWGGSVENRARFTLAVVDAVVAAIGAERTGIRLSPWRSYAQADESSSPLEQWSYVFNELERRGREGKRLAYIHLVEPRADLGSNPHAIYNKSGDNAAFVKLWSGSLIRAGGYKLESALAATDADARLLIGVGRYFISTPDLVARWRLGREPNPYNRSTFYSPGAKGYTDYPFAEELQVAA</sequence>
<protein>
    <submittedName>
        <fullName evidence="1">Uncharacterized protein</fullName>
    </submittedName>
</protein>
<evidence type="ECO:0000313" key="1">
    <source>
        <dbReference type="EMBL" id="KAF5100523.1"/>
    </source>
</evidence>